<feature type="compositionally biased region" description="Pro residues" evidence="1">
    <location>
        <begin position="160"/>
        <end position="171"/>
    </location>
</feature>
<evidence type="ECO:0000313" key="3">
    <source>
        <dbReference type="EMBL" id="GJN91053.1"/>
    </source>
</evidence>
<dbReference type="AlphaFoldDB" id="A0AAV5GLH4"/>
<evidence type="ECO:0000313" key="4">
    <source>
        <dbReference type="Proteomes" id="UP001342314"/>
    </source>
</evidence>
<sequence length="867" mass="92664">MLRPVRGLRAPAKLALFALALVALWHLAPLLPSSSPPSLSSIPLDPRAERKAFEQFGLTRERGLWVGKHGDDEEALAKDEGDAAAGEEERRAAAAAGAGGGVRGPGQDAARARQKYYGGQQQQQRGGEDEGEREWAPRGQAPPRRVGGDAPRPAARRPRPAAPPPPAPPAGRRPAPQARPPAFAAAAKEGTYEEELRAVEARRARQREKLREWDERMAAAEAQGEPVPNAAADNRKPAAAGAGAGGAGRRKRPGSGGAADEEDELDAAPRAGAAPPRKKGPLIQVGGAKAAAALGGGGGGGAGSGEDAEAGQQKAAAAAAAAARDRAGIKGWDQRFKKAPPAPAAAAPEAPPEEADSSSEEGTVGDEPPSLPPPVERTVDLLEHRLVARFAAFDYSPSGRLAKTDLVIDPNEDSFQLADSKSKKASGDDAPRYNVTRFLDEWLLYHRLLGVENFALYDTSHPGTFGAAEVDALADKMHREGGGELNPTVEELKARVGTTDAGPDGLDERGQIRKERIAGMERWIDQETVKLHWLKFSDSRKGRDFHSHMLEHCTATYGSSSNWLIHLDVDEFLSVTSSLYGADAPYPPAPSEDDPTTSSSWQYPLHDLLARPELADAACIPLPELNYRNLGVRELAKGQGVLDTQTHRDVLKQGKRVVREEGLQQKTLIHTAYSSSPSVYFAGPHSCEVTTSGVAPPEGLTNEIKTSQGVVLQDGGLYEVAKLPIEPLAIAHYLQRDLVDCLSKISSLSDPNDARQKSRGVIACEAHYLPTPAELASAQRGSAADQQQNRFLLQTPAEGSVIEDRRMSDSWAARAAKGIRDYWRRAERVSGLSGGPRVRGKARAAQVNAVPREIVQRARDKVQVITI</sequence>
<feature type="signal peptide" evidence="2">
    <location>
        <begin position="1"/>
        <end position="30"/>
    </location>
</feature>
<dbReference type="PANTHER" id="PTHR48125">
    <property type="entry name" value="LP07818P1"/>
    <property type="match status" value="1"/>
</dbReference>
<gene>
    <name evidence="3" type="ORF">Rhopal_004068-T1</name>
</gene>
<dbReference type="EMBL" id="BQKY01000008">
    <property type="protein sequence ID" value="GJN91053.1"/>
    <property type="molecule type" value="Genomic_DNA"/>
</dbReference>
<keyword evidence="2" id="KW-0732">Signal</keyword>
<feature type="region of interest" description="Disordered" evidence="1">
    <location>
        <begin position="64"/>
        <end position="376"/>
    </location>
</feature>
<comment type="caution">
    <text evidence="3">The sequence shown here is derived from an EMBL/GenBank/DDBJ whole genome shotgun (WGS) entry which is preliminary data.</text>
</comment>
<feature type="compositionally biased region" description="Gly residues" evidence="1">
    <location>
        <begin position="294"/>
        <end position="304"/>
    </location>
</feature>
<feature type="compositionally biased region" description="Basic and acidic residues" evidence="1">
    <location>
        <begin position="64"/>
        <end position="92"/>
    </location>
</feature>
<feature type="compositionally biased region" description="Low complexity" evidence="1">
    <location>
        <begin position="310"/>
        <end position="322"/>
    </location>
</feature>
<name>A0AAV5GLH4_9BASI</name>
<organism evidence="3 4">
    <name type="scientific">Rhodotorula paludigena</name>
    <dbReference type="NCBI Taxonomy" id="86838"/>
    <lineage>
        <taxon>Eukaryota</taxon>
        <taxon>Fungi</taxon>
        <taxon>Dikarya</taxon>
        <taxon>Basidiomycota</taxon>
        <taxon>Pucciniomycotina</taxon>
        <taxon>Microbotryomycetes</taxon>
        <taxon>Sporidiobolales</taxon>
        <taxon>Sporidiobolaceae</taxon>
        <taxon>Rhodotorula</taxon>
    </lineage>
</organism>
<evidence type="ECO:0000256" key="1">
    <source>
        <dbReference type="SAM" id="MobiDB-lite"/>
    </source>
</evidence>
<reference evidence="3 4" key="1">
    <citation type="submission" date="2021-12" db="EMBL/GenBank/DDBJ databases">
        <title>High titer production of polyol ester of fatty acids by Rhodotorula paludigena BS15 towards product separation-free biomass refinery.</title>
        <authorList>
            <person name="Mano J."/>
            <person name="Ono H."/>
            <person name="Tanaka T."/>
            <person name="Naito K."/>
            <person name="Sushida H."/>
            <person name="Ike M."/>
            <person name="Tokuyasu K."/>
            <person name="Kitaoka M."/>
        </authorList>
    </citation>
    <scope>NUCLEOTIDE SEQUENCE [LARGE SCALE GENOMIC DNA]</scope>
    <source>
        <strain evidence="3 4">BS15</strain>
    </source>
</reference>
<feature type="compositionally biased region" description="Basic and acidic residues" evidence="1">
    <location>
        <begin position="323"/>
        <end position="336"/>
    </location>
</feature>
<proteinExistence type="predicted"/>
<keyword evidence="4" id="KW-1185">Reference proteome</keyword>
<feature type="compositionally biased region" description="Low complexity" evidence="1">
    <location>
        <begin position="172"/>
        <end position="187"/>
    </location>
</feature>
<feature type="compositionally biased region" description="Low complexity" evidence="1">
    <location>
        <begin position="229"/>
        <end position="241"/>
    </location>
</feature>
<dbReference type="Proteomes" id="UP001342314">
    <property type="component" value="Unassembled WGS sequence"/>
</dbReference>
<feature type="chain" id="PRO_5043741774" description="Glycosyltransferase family 92 protein" evidence="2">
    <location>
        <begin position="31"/>
        <end position="867"/>
    </location>
</feature>
<evidence type="ECO:0000256" key="2">
    <source>
        <dbReference type="SAM" id="SignalP"/>
    </source>
</evidence>
<evidence type="ECO:0008006" key="5">
    <source>
        <dbReference type="Google" id="ProtNLM"/>
    </source>
</evidence>
<dbReference type="PANTHER" id="PTHR48125:SF10">
    <property type="entry name" value="OS12G0136300 PROTEIN"/>
    <property type="match status" value="1"/>
</dbReference>
<feature type="compositionally biased region" description="Low complexity" evidence="1">
    <location>
        <begin position="141"/>
        <end position="153"/>
    </location>
</feature>
<feature type="compositionally biased region" description="Basic and acidic residues" evidence="1">
    <location>
        <begin position="190"/>
        <end position="218"/>
    </location>
</feature>
<protein>
    <recommendedName>
        <fullName evidence="5">Glycosyltransferase family 92 protein</fullName>
    </recommendedName>
</protein>
<accession>A0AAV5GLH4</accession>